<keyword evidence="2" id="KW-0378">Hydrolase</keyword>
<comment type="similarity">
    <text evidence="1">Belongs to the glycosyl hydrolase 5 (cellulase A) family.</text>
</comment>
<keyword evidence="3" id="KW-0326">Glycosidase</keyword>
<evidence type="ECO:0000259" key="5">
    <source>
        <dbReference type="Pfam" id="PF00150"/>
    </source>
</evidence>
<evidence type="ECO:0000256" key="4">
    <source>
        <dbReference type="SAM" id="MobiDB-lite"/>
    </source>
</evidence>
<dbReference type="SUPFAM" id="SSF51445">
    <property type="entry name" value="(Trans)glycosidases"/>
    <property type="match status" value="1"/>
</dbReference>
<evidence type="ECO:0000256" key="1">
    <source>
        <dbReference type="ARBA" id="ARBA00005641"/>
    </source>
</evidence>
<dbReference type="EMBL" id="JAPDMQ010000118">
    <property type="protein sequence ID" value="KAK0534328.1"/>
    <property type="molecule type" value="Genomic_DNA"/>
</dbReference>
<keyword evidence="7" id="KW-1185">Reference proteome</keyword>
<dbReference type="PROSITE" id="PS00659">
    <property type="entry name" value="GLYCOSYL_HYDROL_F5"/>
    <property type="match status" value="1"/>
</dbReference>
<dbReference type="InterPro" id="IPR017853">
    <property type="entry name" value="GH"/>
</dbReference>
<feature type="region of interest" description="Disordered" evidence="4">
    <location>
        <begin position="619"/>
        <end position="646"/>
    </location>
</feature>
<name>A0AAN6JRZ2_9BASI</name>
<proteinExistence type="inferred from homology"/>
<reference evidence="6" key="1">
    <citation type="journal article" date="2023" name="PhytoFront">
        <title>Draft Genome Resources of Seven Strains of Tilletia horrida, Causal Agent of Kernel Smut of Rice.</title>
        <authorList>
            <person name="Khanal S."/>
            <person name="Antony Babu S."/>
            <person name="Zhou X.G."/>
        </authorList>
    </citation>
    <scope>NUCLEOTIDE SEQUENCE</scope>
    <source>
        <strain evidence="6">TX3</strain>
    </source>
</reference>
<organism evidence="6 7">
    <name type="scientific">Tilletia horrida</name>
    <dbReference type="NCBI Taxonomy" id="155126"/>
    <lineage>
        <taxon>Eukaryota</taxon>
        <taxon>Fungi</taxon>
        <taxon>Dikarya</taxon>
        <taxon>Basidiomycota</taxon>
        <taxon>Ustilaginomycotina</taxon>
        <taxon>Exobasidiomycetes</taxon>
        <taxon>Tilletiales</taxon>
        <taxon>Tilletiaceae</taxon>
        <taxon>Tilletia</taxon>
    </lineage>
</organism>
<accession>A0AAN6JRZ2</accession>
<dbReference type="InterPro" id="IPR018087">
    <property type="entry name" value="Glyco_hydro_5_CS"/>
</dbReference>
<evidence type="ECO:0000313" key="6">
    <source>
        <dbReference type="EMBL" id="KAK0534328.1"/>
    </source>
</evidence>
<feature type="domain" description="Glycoside hydrolase family 5" evidence="5">
    <location>
        <begin position="130"/>
        <end position="433"/>
    </location>
</feature>
<protein>
    <recommendedName>
        <fullName evidence="5">Glycoside hydrolase family 5 domain-containing protein</fullName>
    </recommendedName>
</protein>
<dbReference type="GO" id="GO:0000272">
    <property type="term" value="P:polysaccharide catabolic process"/>
    <property type="evidence" value="ECO:0007669"/>
    <property type="project" value="InterPro"/>
</dbReference>
<feature type="compositionally biased region" description="Polar residues" evidence="4">
    <location>
        <begin position="619"/>
        <end position="630"/>
    </location>
</feature>
<evidence type="ECO:0000313" key="7">
    <source>
        <dbReference type="Proteomes" id="UP001176521"/>
    </source>
</evidence>
<dbReference type="Pfam" id="PF00150">
    <property type="entry name" value="Cellulase"/>
    <property type="match status" value="1"/>
</dbReference>
<dbReference type="PANTHER" id="PTHR31263:SF0">
    <property type="entry name" value="CELLULASE FAMILY PROTEIN (AFU_ORTHOLOGUE AFUA_5G14560)"/>
    <property type="match status" value="1"/>
</dbReference>
<sequence>MRLPPWTASLWHLQRRQPASVLGALLLLLLGLNLSLSTVPTAAAIDETQLQIRQETSNSTIAVSGLLDSWTPPLSTRGRYVVDANGQRFRLQGGNWHGASGTYLGTGDYASPDNHHAGEVAYQTVLGLDRVPIDDIVSSFLELGINTVRLPFSNEMIHDSTPVPDAALKANPQLRGLTPLQIFDATIAALTRRGLAVILNNMTNKSLWCCGADQNSRWNSVQSTAQWQADWLLMVNRYKGDKRVVGVDLYNEVRRDIVNDPRWGGGGNYDWWQASFDAANRILREANPDLLIVIEGINFVGIPLDNRPHGRPMLLPIRELSHALAVQDKLVYSAHFYAYTGPNNTGADSGPFVTKDPLFRDFSPAQLSQSVRDLAAFVATPLNESEQTHYTAPVWISEFGVGGRLDTLRKDRAWWDNFVQCLVEYDLDYAFWPLVGWQKYGFGDGWALHAWDEAGERLSILDAGDWRLPSWRRLQQQQTAGVRRGAVPPMPVWRMLAPDWGGAQQSSTLANDIAWHPGDTRASCPDGLRLLGLSHSASPRALCTDAHLGRDLWDYTSDGTGGVEYVGDERHVPRGLDWAGRSQTKLQCAADAFVIGYSYTASSGRTAAAICAPLSRSASTNLASNPTGNRSVPFDSADNIPSPRGPWAPSGVRVGACADDELLVGFATDAGTGLPATLLCRTFNSTETVANLGNGATSDAEAELVKGALVGGVAAFGTLVRSAWVMTLCVFLFGPC</sequence>
<evidence type="ECO:0000256" key="3">
    <source>
        <dbReference type="ARBA" id="ARBA00023295"/>
    </source>
</evidence>
<comment type="caution">
    <text evidence="6">The sequence shown here is derived from an EMBL/GenBank/DDBJ whole genome shotgun (WGS) entry which is preliminary data.</text>
</comment>
<dbReference type="AlphaFoldDB" id="A0AAN6JRZ2"/>
<dbReference type="Gene3D" id="3.20.20.80">
    <property type="entry name" value="Glycosidases"/>
    <property type="match status" value="1"/>
</dbReference>
<dbReference type="Proteomes" id="UP001176521">
    <property type="component" value="Unassembled WGS sequence"/>
</dbReference>
<dbReference type="GO" id="GO:0004553">
    <property type="term" value="F:hydrolase activity, hydrolyzing O-glycosyl compounds"/>
    <property type="evidence" value="ECO:0007669"/>
    <property type="project" value="InterPro"/>
</dbReference>
<evidence type="ECO:0000256" key="2">
    <source>
        <dbReference type="ARBA" id="ARBA00022801"/>
    </source>
</evidence>
<dbReference type="InterPro" id="IPR001547">
    <property type="entry name" value="Glyco_hydro_5"/>
</dbReference>
<dbReference type="PANTHER" id="PTHR31263">
    <property type="entry name" value="CELLULASE FAMILY PROTEIN (AFU_ORTHOLOGUE AFUA_5G14560)"/>
    <property type="match status" value="1"/>
</dbReference>
<gene>
    <name evidence="6" type="ORF">OC842_002668</name>
</gene>